<dbReference type="EMBL" id="FQZL01000006">
    <property type="protein sequence ID" value="SHI69433.1"/>
    <property type="molecule type" value="Genomic_DNA"/>
</dbReference>
<reference evidence="2 3" key="1">
    <citation type="submission" date="2016-11" db="EMBL/GenBank/DDBJ databases">
        <authorList>
            <person name="Jaros S."/>
            <person name="Januszkiewicz K."/>
            <person name="Wedrychowicz H."/>
        </authorList>
    </citation>
    <scope>NUCLEOTIDE SEQUENCE [LARGE SCALE GENOMIC DNA]</scope>
    <source>
        <strain evidence="2 3">DSM 17477</strain>
    </source>
</reference>
<sequence>MKNILKNNKGFTILEILFTIAIFSIIIVPMFNLLIVSAKINKSTETEISSLSDVQKTLETIKSYSKTEFESLALDGVSTQFQGETNLYYKINPVNEYQLSQFSTDDTLYFIEITMKNDNGDILQYTEGTKLLAVNLSGGGE</sequence>
<dbReference type="AlphaFoldDB" id="A0A1M6D8C1"/>
<keyword evidence="3" id="KW-1185">Reference proteome</keyword>
<evidence type="ECO:0000256" key="1">
    <source>
        <dbReference type="SAM" id="Phobius"/>
    </source>
</evidence>
<proteinExistence type="predicted"/>
<dbReference type="Pfam" id="PF07963">
    <property type="entry name" value="N_methyl"/>
    <property type="match status" value="1"/>
</dbReference>
<protein>
    <submittedName>
        <fullName evidence="2">Prepilin-type N-terminal cleavage/methylation domain-containing protein</fullName>
    </submittedName>
</protein>
<dbReference type="InterPro" id="IPR012902">
    <property type="entry name" value="N_methyl_site"/>
</dbReference>
<evidence type="ECO:0000313" key="3">
    <source>
        <dbReference type="Proteomes" id="UP000184052"/>
    </source>
</evidence>
<dbReference type="RefSeq" id="WP_073047573.1">
    <property type="nucleotide sequence ID" value="NZ_FQZL01000006.1"/>
</dbReference>
<name>A0A1M6D8C1_9FIRM</name>
<dbReference type="Proteomes" id="UP000184052">
    <property type="component" value="Unassembled WGS sequence"/>
</dbReference>
<dbReference type="NCBIfam" id="TIGR02532">
    <property type="entry name" value="IV_pilin_GFxxxE"/>
    <property type="match status" value="1"/>
</dbReference>
<accession>A0A1M6D8C1</accession>
<gene>
    <name evidence="2" type="ORF">SAMN02745751_00817</name>
</gene>
<keyword evidence="1" id="KW-0472">Membrane</keyword>
<evidence type="ECO:0000313" key="2">
    <source>
        <dbReference type="EMBL" id="SHI69433.1"/>
    </source>
</evidence>
<dbReference type="STRING" id="1121476.SAMN02745751_00817"/>
<keyword evidence="1" id="KW-0812">Transmembrane</keyword>
<keyword evidence="1" id="KW-1133">Transmembrane helix</keyword>
<organism evidence="2 3">
    <name type="scientific">Dethiosulfatibacter aminovorans DSM 17477</name>
    <dbReference type="NCBI Taxonomy" id="1121476"/>
    <lineage>
        <taxon>Bacteria</taxon>
        <taxon>Bacillati</taxon>
        <taxon>Bacillota</taxon>
        <taxon>Tissierellia</taxon>
        <taxon>Dethiosulfatibacter</taxon>
    </lineage>
</organism>
<feature type="transmembrane region" description="Helical" evidence="1">
    <location>
        <begin position="12"/>
        <end position="35"/>
    </location>
</feature>